<dbReference type="InterPro" id="IPR050625">
    <property type="entry name" value="ParA/MinD_ATPase"/>
</dbReference>
<evidence type="ECO:0000259" key="3">
    <source>
        <dbReference type="Pfam" id="PF01656"/>
    </source>
</evidence>
<dbReference type="GO" id="GO:0051782">
    <property type="term" value="P:negative regulation of cell division"/>
    <property type="evidence" value="ECO:0007669"/>
    <property type="project" value="TreeGrafter"/>
</dbReference>
<dbReference type="CDD" id="cd02038">
    <property type="entry name" value="FlhG-like"/>
    <property type="match status" value="1"/>
</dbReference>
<proteinExistence type="predicted"/>
<gene>
    <name evidence="4" type="ORF">SAMN04488502_101694</name>
</gene>
<name>A0A1G9MHU6_9FIRM</name>
<keyword evidence="5" id="KW-1185">Reference proteome</keyword>
<sequence>MHDQAEKLRQLVQTSQGAVGKSSDNGKNNTRVITITSGKGGVGKTNFTVNLAVALARLGQKILVIDADLGAANVDVVLGCTSSYSLLHIIDDQLPIADVIADGPEGIRYLSGGSGIQRLANLDEIQLARLINKIALFDSWADIILIDTGAGVSRNVINFVLAADEVILITTPEPTALTDAYAMLKTYSSYQGTASLKLVVNRVTEIAEGEMVKARLMNAAARFLALSVDSLGVIYEDSNLVRAVKKQQPVLLAYPGTIASRCIKTIAGQLINHRTPAAPQGIKGFFHKVLGFWNR</sequence>
<evidence type="ECO:0000256" key="2">
    <source>
        <dbReference type="ARBA" id="ARBA00022840"/>
    </source>
</evidence>
<dbReference type="InterPro" id="IPR025501">
    <property type="entry name" value="MinD_FleN"/>
</dbReference>
<dbReference type="GO" id="GO:0009898">
    <property type="term" value="C:cytoplasmic side of plasma membrane"/>
    <property type="evidence" value="ECO:0007669"/>
    <property type="project" value="TreeGrafter"/>
</dbReference>
<dbReference type="PANTHER" id="PTHR43384:SF4">
    <property type="entry name" value="CELLULOSE BIOSYNTHESIS PROTEIN BCSQ-RELATED"/>
    <property type="match status" value="1"/>
</dbReference>
<dbReference type="GO" id="GO:0005524">
    <property type="term" value="F:ATP binding"/>
    <property type="evidence" value="ECO:0007669"/>
    <property type="project" value="UniProtKB-KW"/>
</dbReference>
<dbReference type="InterPro" id="IPR002586">
    <property type="entry name" value="CobQ/CobB/MinD/ParA_Nub-bd_dom"/>
</dbReference>
<keyword evidence="1" id="KW-0547">Nucleotide-binding</keyword>
<evidence type="ECO:0000313" key="4">
    <source>
        <dbReference type="EMBL" id="SDL73769.1"/>
    </source>
</evidence>
<accession>A0A1G9MHU6</accession>
<dbReference type="RefSeq" id="WP_092068295.1">
    <property type="nucleotide sequence ID" value="NZ_FNHB01000001.1"/>
</dbReference>
<feature type="domain" description="CobQ/CobB/MinD/ParA nucleotide binding" evidence="3">
    <location>
        <begin position="33"/>
        <end position="250"/>
    </location>
</feature>
<keyword evidence="4" id="KW-0969">Cilium</keyword>
<dbReference type="STRING" id="146817.SAMN04488502_101694"/>
<dbReference type="OrthoDB" id="9773088at2"/>
<evidence type="ECO:0000313" key="5">
    <source>
        <dbReference type="Proteomes" id="UP000214880"/>
    </source>
</evidence>
<dbReference type="PANTHER" id="PTHR43384">
    <property type="entry name" value="SEPTUM SITE-DETERMINING PROTEIN MIND HOMOLOG, CHLOROPLASTIC-RELATED"/>
    <property type="match status" value="1"/>
</dbReference>
<organism evidence="4 5">
    <name type="scientific">Dendrosporobacter quercicolus</name>
    <dbReference type="NCBI Taxonomy" id="146817"/>
    <lineage>
        <taxon>Bacteria</taxon>
        <taxon>Bacillati</taxon>
        <taxon>Bacillota</taxon>
        <taxon>Negativicutes</taxon>
        <taxon>Selenomonadales</taxon>
        <taxon>Sporomusaceae</taxon>
        <taxon>Dendrosporobacter</taxon>
    </lineage>
</organism>
<dbReference type="Gene3D" id="3.40.50.300">
    <property type="entry name" value="P-loop containing nucleotide triphosphate hydrolases"/>
    <property type="match status" value="1"/>
</dbReference>
<keyword evidence="4" id="KW-0282">Flagellum</keyword>
<dbReference type="Pfam" id="PF01656">
    <property type="entry name" value="CbiA"/>
    <property type="match status" value="1"/>
</dbReference>
<keyword evidence="4" id="KW-0966">Cell projection</keyword>
<dbReference type="GO" id="GO:0005829">
    <property type="term" value="C:cytosol"/>
    <property type="evidence" value="ECO:0007669"/>
    <property type="project" value="TreeGrafter"/>
</dbReference>
<dbReference type="GO" id="GO:0016887">
    <property type="term" value="F:ATP hydrolysis activity"/>
    <property type="evidence" value="ECO:0007669"/>
    <property type="project" value="TreeGrafter"/>
</dbReference>
<dbReference type="InterPro" id="IPR027417">
    <property type="entry name" value="P-loop_NTPase"/>
</dbReference>
<dbReference type="EMBL" id="FNHB01000001">
    <property type="protein sequence ID" value="SDL73769.1"/>
    <property type="molecule type" value="Genomic_DNA"/>
</dbReference>
<dbReference type="InterPro" id="IPR033875">
    <property type="entry name" value="FlhG"/>
</dbReference>
<dbReference type="PIRSF" id="PIRSF003092">
    <property type="entry name" value="MinD"/>
    <property type="match status" value="1"/>
</dbReference>
<dbReference type="AlphaFoldDB" id="A0A1G9MHU6"/>
<protein>
    <submittedName>
        <fullName evidence="4">Flagellar biosynthesis protein FlhG</fullName>
    </submittedName>
</protein>
<reference evidence="4 5" key="1">
    <citation type="submission" date="2016-10" db="EMBL/GenBank/DDBJ databases">
        <authorList>
            <person name="de Groot N.N."/>
        </authorList>
    </citation>
    <scope>NUCLEOTIDE SEQUENCE [LARGE SCALE GENOMIC DNA]</scope>
    <source>
        <strain evidence="4 5">DSM 1736</strain>
    </source>
</reference>
<keyword evidence="2" id="KW-0067">ATP-binding</keyword>
<dbReference type="Proteomes" id="UP000214880">
    <property type="component" value="Unassembled WGS sequence"/>
</dbReference>
<evidence type="ECO:0000256" key="1">
    <source>
        <dbReference type="ARBA" id="ARBA00022741"/>
    </source>
</evidence>
<dbReference type="SUPFAM" id="SSF52540">
    <property type="entry name" value="P-loop containing nucleoside triphosphate hydrolases"/>
    <property type="match status" value="1"/>
</dbReference>